<dbReference type="InterPro" id="IPR052180">
    <property type="entry name" value="NhaC_Na-H+_Antiporter"/>
</dbReference>
<feature type="transmembrane region" description="Helical" evidence="9">
    <location>
        <begin position="272"/>
        <end position="291"/>
    </location>
</feature>
<keyword evidence="7 9" id="KW-0472">Membrane</keyword>
<evidence type="ECO:0000256" key="9">
    <source>
        <dbReference type="SAM" id="Phobius"/>
    </source>
</evidence>
<feature type="transmembrane region" description="Helical" evidence="9">
    <location>
        <begin position="247"/>
        <end position="265"/>
    </location>
</feature>
<evidence type="ECO:0000256" key="5">
    <source>
        <dbReference type="ARBA" id="ARBA00022692"/>
    </source>
</evidence>
<feature type="transmembrane region" description="Helical" evidence="9">
    <location>
        <begin position="38"/>
        <end position="55"/>
    </location>
</feature>
<dbReference type="InterPro" id="IPR018461">
    <property type="entry name" value="Na/H_Antiport_NhaC-like_C"/>
</dbReference>
<keyword evidence="4" id="KW-1003">Cell membrane</keyword>
<comment type="subcellular location">
    <subcellularLocation>
        <location evidence="1">Cell membrane</location>
        <topology evidence="1">Multi-pass membrane protein</topology>
    </subcellularLocation>
</comment>
<evidence type="ECO:0000259" key="10">
    <source>
        <dbReference type="Pfam" id="PF03553"/>
    </source>
</evidence>
<keyword evidence="5 9" id="KW-0812">Transmembrane</keyword>
<comment type="caution">
    <text evidence="11">The sequence shown here is derived from an EMBL/GenBank/DDBJ whole genome shotgun (WGS) entry which is preliminary data.</text>
</comment>
<evidence type="ECO:0000256" key="7">
    <source>
        <dbReference type="ARBA" id="ARBA00023136"/>
    </source>
</evidence>
<evidence type="ECO:0000256" key="2">
    <source>
        <dbReference type="ARBA" id="ARBA00022448"/>
    </source>
</evidence>
<feature type="domain" description="Na+/H+ antiporter NhaC-like C-terminal" evidence="10">
    <location>
        <begin position="21"/>
        <end position="185"/>
    </location>
</feature>
<gene>
    <name evidence="11" type="ORF">LKD70_11305</name>
</gene>
<keyword evidence="12" id="KW-1185">Reference proteome</keyword>
<proteinExistence type="inferred from homology"/>
<evidence type="ECO:0000256" key="3">
    <source>
        <dbReference type="ARBA" id="ARBA00022449"/>
    </source>
</evidence>
<evidence type="ECO:0000256" key="8">
    <source>
        <dbReference type="ARBA" id="ARBA00038435"/>
    </source>
</evidence>
<evidence type="ECO:0000313" key="11">
    <source>
        <dbReference type="EMBL" id="MCC2255000.1"/>
    </source>
</evidence>
<feature type="transmembrane region" description="Helical" evidence="9">
    <location>
        <begin position="443"/>
        <end position="465"/>
    </location>
</feature>
<feature type="transmembrane region" description="Helical" evidence="9">
    <location>
        <begin position="112"/>
        <end position="134"/>
    </location>
</feature>
<dbReference type="RefSeq" id="WP_227708141.1">
    <property type="nucleotide sequence ID" value="NZ_JAJEQX010000020.1"/>
</dbReference>
<name>A0ABS8FY78_9FIRM</name>
<accession>A0ABS8FY78</accession>
<comment type="similarity">
    <text evidence="8">Belongs to the NhaC Na(+)/H(+) (TC 2.A.35) antiporter family.</text>
</comment>
<feature type="domain" description="Na+/H+ antiporter NhaC-like C-terminal" evidence="10">
    <location>
        <begin position="246"/>
        <end position="420"/>
    </location>
</feature>
<reference evidence="11 12" key="1">
    <citation type="submission" date="2021-10" db="EMBL/GenBank/DDBJ databases">
        <title>Anaerobic single-cell dispensing facilitates the cultivation of human gut bacteria.</title>
        <authorList>
            <person name="Afrizal A."/>
        </authorList>
    </citation>
    <scope>NUCLEOTIDE SEQUENCE [LARGE SCALE GENOMIC DNA]</scope>
    <source>
        <strain evidence="11 12">CLA-AA-H200</strain>
    </source>
</reference>
<dbReference type="PANTHER" id="PTHR33451:SF5">
    <property type="entry name" value="NA+_H+ ANTIPORTER"/>
    <property type="match status" value="1"/>
</dbReference>
<dbReference type="Pfam" id="PF03553">
    <property type="entry name" value="Na_H_antiporter"/>
    <property type="match status" value="2"/>
</dbReference>
<feature type="transmembrane region" description="Helical" evidence="9">
    <location>
        <begin position="311"/>
        <end position="331"/>
    </location>
</feature>
<feature type="transmembrane region" description="Helical" evidence="9">
    <location>
        <begin position="75"/>
        <end position="92"/>
    </location>
</feature>
<sequence length="483" mass="50590">MDSEKKLEFIGGNGVSLLPFIVFIVITIGLSFANAADLNMMIAAGVIGLIVGMLFCKNKDKYWDFVLDGLGDKMAMTAVLIWLVVGIYGTILREGQLVEGLVWLSVKLHLSGSAFCVAAFLFSAAFALATGAAFGTVAAMTPILYPVGVIMGCDPAVLGGAIISGAIFGDNIAPVSDTTIVSTTGQLYTKKKGSAEIGGAVKDRSKYVIPAFLVSAVLFFIFGGASGGSSLDASVADSLVASHQNPAGLLMMIPTVIVIGMAVMGNNLFVTLPVGIIVAVIVGLGSGLFGFSDLFRIEDGVAAGALPSGVAGMLNVCILLMVVVSMGNLLIKSGYMGELVDKLSRNIRTTRGAELLIFLFSTAFSVLISAINTIPNICASPLVNALGQKAKLHPYRRANFLAVACDSFNACMPFGGSVLLLLGCIRTLAADASYIEILSPNDFLLTCFYPCILWVVMFIAVLTGWGRIYEGPDGKPVKEMPKD</sequence>
<evidence type="ECO:0000256" key="1">
    <source>
        <dbReference type="ARBA" id="ARBA00004651"/>
    </source>
</evidence>
<keyword evidence="3" id="KW-0050">Antiport</keyword>
<organism evidence="11 12">
    <name type="scientific">Ruminococcus turbiniformis</name>
    <dbReference type="NCBI Taxonomy" id="2881258"/>
    <lineage>
        <taxon>Bacteria</taxon>
        <taxon>Bacillati</taxon>
        <taxon>Bacillota</taxon>
        <taxon>Clostridia</taxon>
        <taxon>Eubacteriales</taxon>
        <taxon>Oscillospiraceae</taxon>
        <taxon>Ruminococcus</taxon>
    </lineage>
</organism>
<evidence type="ECO:0000313" key="12">
    <source>
        <dbReference type="Proteomes" id="UP001198151"/>
    </source>
</evidence>
<keyword evidence="6 9" id="KW-1133">Transmembrane helix</keyword>
<dbReference type="EMBL" id="JAJEQX010000020">
    <property type="protein sequence ID" value="MCC2255000.1"/>
    <property type="molecule type" value="Genomic_DNA"/>
</dbReference>
<feature type="transmembrane region" description="Helical" evidence="9">
    <location>
        <begin position="12"/>
        <end position="32"/>
    </location>
</feature>
<feature type="transmembrane region" description="Helical" evidence="9">
    <location>
        <begin position="400"/>
        <end position="422"/>
    </location>
</feature>
<feature type="transmembrane region" description="Helical" evidence="9">
    <location>
        <begin position="352"/>
        <end position="374"/>
    </location>
</feature>
<dbReference type="PANTHER" id="PTHR33451">
    <property type="entry name" value="MALATE-2H(+)/NA(+)-LACTATE ANTIPORTER"/>
    <property type="match status" value="1"/>
</dbReference>
<protein>
    <submittedName>
        <fullName evidence="11">Sodium:proton antiporter</fullName>
    </submittedName>
</protein>
<evidence type="ECO:0000256" key="6">
    <source>
        <dbReference type="ARBA" id="ARBA00022989"/>
    </source>
</evidence>
<keyword evidence="2" id="KW-0813">Transport</keyword>
<dbReference type="Proteomes" id="UP001198151">
    <property type="component" value="Unassembled WGS sequence"/>
</dbReference>
<feature type="transmembrane region" description="Helical" evidence="9">
    <location>
        <begin position="207"/>
        <end position="227"/>
    </location>
</feature>
<evidence type="ECO:0000256" key="4">
    <source>
        <dbReference type="ARBA" id="ARBA00022475"/>
    </source>
</evidence>